<proteinExistence type="predicted"/>
<gene>
    <name evidence="2" type="ORF">MCOR_4455</name>
</gene>
<dbReference type="Proteomes" id="UP000507470">
    <property type="component" value="Unassembled WGS sequence"/>
</dbReference>
<name>A0A6J8A5U0_MYTCO</name>
<keyword evidence="3" id="KW-1185">Reference proteome</keyword>
<evidence type="ECO:0008006" key="4">
    <source>
        <dbReference type="Google" id="ProtNLM"/>
    </source>
</evidence>
<keyword evidence="1" id="KW-1133">Transmembrane helix</keyword>
<evidence type="ECO:0000256" key="1">
    <source>
        <dbReference type="SAM" id="Phobius"/>
    </source>
</evidence>
<protein>
    <recommendedName>
        <fullName evidence="4">Short-chain collagen C4</fullName>
    </recommendedName>
</protein>
<keyword evidence="1" id="KW-0472">Membrane</keyword>
<keyword evidence="1" id="KW-0812">Transmembrane</keyword>
<dbReference type="AlphaFoldDB" id="A0A6J8A5U0"/>
<feature type="transmembrane region" description="Helical" evidence="1">
    <location>
        <begin position="48"/>
        <end position="67"/>
    </location>
</feature>
<accession>A0A6J8A5U0</accession>
<dbReference type="PANTHER" id="PTHR24024:SF18">
    <property type="entry name" value="SHORT-CHAIN COLLAGEN C4-LIKE"/>
    <property type="match status" value="1"/>
</dbReference>
<dbReference type="InterPro" id="IPR051077">
    <property type="entry name" value="Ca-dependent_lectin"/>
</dbReference>
<evidence type="ECO:0000313" key="3">
    <source>
        <dbReference type="Proteomes" id="UP000507470"/>
    </source>
</evidence>
<sequence length="291" mass="32294">MEVPYAVCNQRKRSVLLMIPDWAFKDKFKTNPYTCRQFAFATKRDDKVANMFLSYVAFITATLTVLVQCHDCKNYDLSASDQSLVDMMKHYLHTSRKEECPPGGKPSTSGHVGVTYVRWGMKGCPKGVEMVYTGQVGGNDYANKGGGVNNLCLPNDPENGKPFSAADNAQLFGTEYETTSKFKPSGMRDMSQMEVPCAVCHQRKKSVLLMIPGRKTCYKGWTSEYSGYLLAGHRTTSSKEYACVDENAEPLDDKTGNENGALFYAISTKCGSLRCPPYKDAVEVQCVVCTK</sequence>
<organism evidence="2 3">
    <name type="scientific">Mytilus coruscus</name>
    <name type="common">Sea mussel</name>
    <dbReference type="NCBI Taxonomy" id="42192"/>
    <lineage>
        <taxon>Eukaryota</taxon>
        <taxon>Metazoa</taxon>
        <taxon>Spiralia</taxon>
        <taxon>Lophotrochozoa</taxon>
        <taxon>Mollusca</taxon>
        <taxon>Bivalvia</taxon>
        <taxon>Autobranchia</taxon>
        <taxon>Pteriomorphia</taxon>
        <taxon>Mytilida</taxon>
        <taxon>Mytiloidea</taxon>
        <taxon>Mytilidae</taxon>
        <taxon>Mytilinae</taxon>
        <taxon>Mytilus</taxon>
    </lineage>
</organism>
<dbReference type="EMBL" id="CACVKT020000765">
    <property type="protein sequence ID" value="CAC5362824.1"/>
    <property type="molecule type" value="Genomic_DNA"/>
</dbReference>
<evidence type="ECO:0000313" key="2">
    <source>
        <dbReference type="EMBL" id="CAC5362824.1"/>
    </source>
</evidence>
<dbReference type="OrthoDB" id="6086925at2759"/>
<dbReference type="GO" id="GO:0005615">
    <property type="term" value="C:extracellular space"/>
    <property type="evidence" value="ECO:0007669"/>
    <property type="project" value="TreeGrafter"/>
</dbReference>
<reference evidence="2 3" key="1">
    <citation type="submission" date="2020-06" db="EMBL/GenBank/DDBJ databases">
        <authorList>
            <person name="Li R."/>
            <person name="Bekaert M."/>
        </authorList>
    </citation>
    <scope>NUCLEOTIDE SEQUENCE [LARGE SCALE GENOMIC DNA]</scope>
    <source>
        <strain evidence="3">wild</strain>
    </source>
</reference>
<dbReference type="PANTHER" id="PTHR24024">
    <property type="entry name" value="PULMONARY SURFACTANT-ASSOCIATED PROTEIN A"/>
    <property type="match status" value="1"/>
</dbReference>